<protein>
    <submittedName>
        <fullName evidence="2">Uncharacterized protein</fullName>
    </submittedName>
</protein>
<sequence length="101" mass="11481">MACQSTHTLLSPPPPIPHGVAHPVHSPPRRCQHIWHGEQRDPTGRRRRPHRYPFAEVHIAGPSGFGRDDLRHEVWLDELEGWPPGRQARSSTSAETRRPSP</sequence>
<feature type="region of interest" description="Disordered" evidence="1">
    <location>
        <begin position="79"/>
        <end position="101"/>
    </location>
</feature>
<evidence type="ECO:0000313" key="2">
    <source>
        <dbReference type="EMBL" id="VAI90027.1"/>
    </source>
</evidence>
<evidence type="ECO:0000313" key="3">
    <source>
        <dbReference type="Proteomes" id="UP000324705"/>
    </source>
</evidence>
<gene>
    <name evidence="2" type="ORF">TRITD_7Bv1G155910</name>
</gene>
<dbReference type="EMBL" id="LT934124">
    <property type="protein sequence ID" value="VAI90027.1"/>
    <property type="molecule type" value="Genomic_DNA"/>
</dbReference>
<feature type="compositionally biased region" description="Basic and acidic residues" evidence="1">
    <location>
        <begin position="35"/>
        <end position="44"/>
    </location>
</feature>
<organism evidence="2 3">
    <name type="scientific">Triticum turgidum subsp. durum</name>
    <name type="common">Durum wheat</name>
    <name type="synonym">Triticum durum</name>
    <dbReference type="NCBI Taxonomy" id="4567"/>
    <lineage>
        <taxon>Eukaryota</taxon>
        <taxon>Viridiplantae</taxon>
        <taxon>Streptophyta</taxon>
        <taxon>Embryophyta</taxon>
        <taxon>Tracheophyta</taxon>
        <taxon>Spermatophyta</taxon>
        <taxon>Magnoliopsida</taxon>
        <taxon>Liliopsida</taxon>
        <taxon>Poales</taxon>
        <taxon>Poaceae</taxon>
        <taxon>BOP clade</taxon>
        <taxon>Pooideae</taxon>
        <taxon>Triticodae</taxon>
        <taxon>Triticeae</taxon>
        <taxon>Triticinae</taxon>
        <taxon>Triticum</taxon>
    </lineage>
</organism>
<dbReference type="Gramene" id="TRITD7Bv1G155910.1">
    <property type="protein sequence ID" value="TRITD7Bv1G155910.1"/>
    <property type="gene ID" value="TRITD7Bv1G155910"/>
</dbReference>
<reference evidence="2 3" key="1">
    <citation type="submission" date="2017-09" db="EMBL/GenBank/DDBJ databases">
        <authorList>
            <consortium name="International Durum Wheat Genome Sequencing Consortium (IDWGSC)"/>
            <person name="Milanesi L."/>
        </authorList>
    </citation>
    <scope>NUCLEOTIDE SEQUENCE [LARGE SCALE GENOMIC DNA]</scope>
    <source>
        <strain evidence="3">cv. Svevo</strain>
    </source>
</reference>
<proteinExistence type="predicted"/>
<evidence type="ECO:0000256" key="1">
    <source>
        <dbReference type="SAM" id="MobiDB-lite"/>
    </source>
</evidence>
<name>A0A9R1A6X6_TRITD</name>
<accession>A0A9R1A6X6</accession>
<keyword evidence="3" id="KW-1185">Reference proteome</keyword>
<dbReference type="Proteomes" id="UP000324705">
    <property type="component" value="Chromosome 7B"/>
</dbReference>
<feature type="region of interest" description="Disordered" evidence="1">
    <location>
        <begin position="1"/>
        <end position="53"/>
    </location>
</feature>
<dbReference type="AlphaFoldDB" id="A0A9R1A6X6"/>